<sequence>MPTSYNRLRLIFHDKTPFLAIVYQWFDEFKRDRTNLTDDRLTEGHHSTTTTTENISAVPLITEIDKRITYQQIRSNFDIGIRRQLLELSPLPGFHDVRFCTTCNYRWPEIPTMSLV</sequence>
<dbReference type="Proteomes" id="UP000299102">
    <property type="component" value="Unassembled WGS sequence"/>
</dbReference>
<keyword evidence="2" id="KW-1185">Reference proteome</keyword>
<evidence type="ECO:0008006" key="3">
    <source>
        <dbReference type="Google" id="ProtNLM"/>
    </source>
</evidence>
<dbReference type="EMBL" id="BGZK01000373">
    <property type="protein sequence ID" value="GBP39919.1"/>
    <property type="molecule type" value="Genomic_DNA"/>
</dbReference>
<accession>A0A4C1VP28</accession>
<gene>
    <name evidence="1" type="ORF">EVAR_83056_1</name>
</gene>
<organism evidence="1 2">
    <name type="scientific">Eumeta variegata</name>
    <name type="common">Bagworm moth</name>
    <name type="synonym">Eumeta japonica</name>
    <dbReference type="NCBI Taxonomy" id="151549"/>
    <lineage>
        <taxon>Eukaryota</taxon>
        <taxon>Metazoa</taxon>
        <taxon>Ecdysozoa</taxon>
        <taxon>Arthropoda</taxon>
        <taxon>Hexapoda</taxon>
        <taxon>Insecta</taxon>
        <taxon>Pterygota</taxon>
        <taxon>Neoptera</taxon>
        <taxon>Endopterygota</taxon>
        <taxon>Lepidoptera</taxon>
        <taxon>Glossata</taxon>
        <taxon>Ditrysia</taxon>
        <taxon>Tineoidea</taxon>
        <taxon>Psychidae</taxon>
        <taxon>Oiketicinae</taxon>
        <taxon>Eumeta</taxon>
    </lineage>
</organism>
<evidence type="ECO:0000313" key="1">
    <source>
        <dbReference type="EMBL" id="GBP39919.1"/>
    </source>
</evidence>
<dbReference type="AlphaFoldDB" id="A0A4C1VP28"/>
<name>A0A4C1VP28_EUMVA</name>
<comment type="caution">
    <text evidence="1">The sequence shown here is derived from an EMBL/GenBank/DDBJ whole genome shotgun (WGS) entry which is preliminary data.</text>
</comment>
<protein>
    <recommendedName>
        <fullName evidence="3">Mariner Mos1 transposase</fullName>
    </recommendedName>
</protein>
<reference evidence="1 2" key="1">
    <citation type="journal article" date="2019" name="Commun. Biol.">
        <title>The bagworm genome reveals a unique fibroin gene that provides high tensile strength.</title>
        <authorList>
            <person name="Kono N."/>
            <person name="Nakamura H."/>
            <person name="Ohtoshi R."/>
            <person name="Tomita M."/>
            <person name="Numata K."/>
            <person name="Arakawa K."/>
        </authorList>
    </citation>
    <scope>NUCLEOTIDE SEQUENCE [LARGE SCALE GENOMIC DNA]</scope>
</reference>
<dbReference type="OrthoDB" id="10017160at2759"/>
<evidence type="ECO:0000313" key="2">
    <source>
        <dbReference type="Proteomes" id="UP000299102"/>
    </source>
</evidence>
<proteinExistence type="predicted"/>